<dbReference type="Gene3D" id="3.30.700.10">
    <property type="entry name" value="Glycoprotein, Type 4 Pilin"/>
    <property type="match status" value="1"/>
</dbReference>
<dbReference type="KEGG" id="pcor:KS4_13150"/>
<proteinExistence type="predicted"/>
<dbReference type="EMBL" id="CP036425">
    <property type="protein sequence ID" value="QDU33270.1"/>
    <property type="molecule type" value="Genomic_DNA"/>
</dbReference>
<keyword evidence="3" id="KW-1185">Reference proteome</keyword>
<dbReference type="InterPro" id="IPR012902">
    <property type="entry name" value="N_methyl_site"/>
</dbReference>
<evidence type="ECO:0008006" key="4">
    <source>
        <dbReference type="Google" id="ProtNLM"/>
    </source>
</evidence>
<dbReference type="Proteomes" id="UP000317369">
    <property type="component" value="Chromosome"/>
</dbReference>
<dbReference type="RefSeq" id="WP_234698862.1">
    <property type="nucleotide sequence ID" value="NZ_CP036425.1"/>
</dbReference>
<gene>
    <name evidence="2" type="ORF">KS4_13150</name>
</gene>
<dbReference type="Pfam" id="PF07963">
    <property type="entry name" value="N_methyl"/>
    <property type="match status" value="1"/>
</dbReference>
<keyword evidence="1" id="KW-0488">Methylation</keyword>
<dbReference type="AlphaFoldDB" id="A0A517YSQ8"/>
<organism evidence="2 3">
    <name type="scientific">Poriferisphaera corsica</name>
    <dbReference type="NCBI Taxonomy" id="2528020"/>
    <lineage>
        <taxon>Bacteria</taxon>
        <taxon>Pseudomonadati</taxon>
        <taxon>Planctomycetota</taxon>
        <taxon>Phycisphaerae</taxon>
        <taxon>Phycisphaerales</taxon>
        <taxon>Phycisphaeraceae</taxon>
        <taxon>Poriferisphaera</taxon>
    </lineage>
</organism>
<dbReference type="SUPFAM" id="SSF54523">
    <property type="entry name" value="Pili subunits"/>
    <property type="match status" value="1"/>
</dbReference>
<dbReference type="NCBIfam" id="TIGR02532">
    <property type="entry name" value="IV_pilin_GFxxxE"/>
    <property type="match status" value="1"/>
</dbReference>
<dbReference type="PRINTS" id="PR00813">
    <property type="entry name" value="BCTERIALGSPG"/>
</dbReference>
<evidence type="ECO:0000313" key="2">
    <source>
        <dbReference type="EMBL" id="QDU33270.1"/>
    </source>
</evidence>
<dbReference type="PANTHER" id="PTHR30093:SF2">
    <property type="entry name" value="TYPE II SECRETION SYSTEM PROTEIN H"/>
    <property type="match status" value="1"/>
</dbReference>
<evidence type="ECO:0000313" key="3">
    <source>
        <dbReference type="Proteomes" id="UP000317369"/>
    </source>
</evidence>
<dbReference type="InterPro" id="IPR045584">
    <property type="entry name" value="Pilin-like"/>
</dbReference>
<dbReference type="GO" id="GO:0015627">
    <property type="term" value="C:type II protein secretion system complex"/>
    <property type="evidence" value="ECO:0007669"/>
    <property type="project" value="InterPro"/>
</dbReference>
<dbReference type="PANTHER" id="PTHR30093">
    <property type="entry name" value="GENERAL SECRETION PATHWAY PROTEIN G"/>
    <property type="match status" value="1"/>
</dbReference>
<name>A0A517YSQ8_9BACT</name>
<protein>
    <recommendedName>
        <fullName evidence="4">Prepilin-type N-terminal cleavage/methylation domain-containing protein</fullName>
    </recommendedName>
</protein>
<sequence length="233" mass="25460">MKRAFTLIELLVVISIIALLIGILLPALSAARQTAMTLQCLSNARNIGLATQMYANDNKGSLPGTHGGLWVGIPIQYGNAGRQYFLPYHLGSYLGTKPDDNGELNTEAVICPTAHDFYGGEVKLSNTLKTITHYRLVGIVYQAGDPSQWRRPFGYPNQEAPMRIDEIVSYTGLGDSEIPFFYDNDQKAIGGHNTLEPLEPIHNGARNYTFLDGHGATIPGDDLPAYVDNNPPN</sequence>
<reference evidence="2 3" key="1">
    <citation type="submission" date="2019-02" db="EMBL/GenBank/DDBJ databases">
        <title>Deep-cultivation of Planctomycetes and their phenomic and genomic characterization uncovers novel biology.</title>
        <authorList>
            <person name="Wiegand S."/>
            <person name="Jogler M."/>
            <person name="Boedeker C."/>
            <person name="Pinto D."/>
            <person name="Vollmers J."/>
            <person name="Rivas-Marin E."/>
            <person name="Kohn T."/>
            <person name="Peeters S.H."/>
            <person name="Heuer A."/>
            <person name="Rast P."/>
            <person name="Oberbeckmann S."/>
            <person name="Bunk B."/>
            <person name="Jeske O."/>
            <person name="Meyerdierks A."/>
            <person name="Storesund J.E."/>
            <person name="Kallscheuer N."/>
            <person name="Luecker S."/>
            <person name="Lage O.M."/>
            <person name="Pohl T."/>
            <person name="Merkel B.J."/>
            <person name="Hornburger P."/>
            <person name="Mueller R.-W."/>
            <person name="Bruemmer F."/>
            <person name="Labrenz M."/>
            <person name="Spormann A.M."/>
            <person name="Op den Camp H."/>
            <person name="Overmann J."/>
            <person name="Amann R."/>
            <person name="Jetten M.S.M."/>
            <person name="Mascher T."/>
            <person name="Medema M.H."/>
            <person name="Devos D.P."/>
            <person name="Kaster A.-K."/>
            <person name="Ovreas L."/>
            <person name="Rohde M."/>
            <person name="Galperin M.Y."/>
            <person name="Jogler C."/>
        </authorList>
    </citation>
    <scope>NUCLEOTIDE SEQUENCE [LARGE SCALE GENOMIC DNA]</scope>
    <source>
        <strain evidence="2 3">KS4</strain>
    </source>
</reference>
<dbReference type="InterPro" id="IPR000983">
    <property type="entry name" value="Bac_GSPG_pilin"/>
</dbReference>
<dbReference type="GO" id="GO:0015628">
    <property type="term" value="P:protein secretion by the type II secretion system"/>
    <property type="evidence" value="ECO:0007669"/>
    <property type="project" value="InterPro"/>
</dbReference>
<accession>A0A517YSQ8</accession>
<evidence type="ECO:0000256" key="1">
    <source>
        <dbReference type="ARBA" id="ARBA00022481"/>
    </source>
</evidence>